<dbReference type="InterPro" id="IPR040521">
    <property type="entry name" value="KDZ"/>
</dbReference>
<name>A0A369KD27_HYPMA</name>
<evidence type="ECO:0000256" key="1">
    <source>
        <dbReference type="SAM" id="MobiDB-lite"/>
    </source>
</evidence>
<feature type="region of interest" description="Disordered" evidence="1">
    <location>
        <begin position="1078"/>
        <end position="1116"/>
    </location>
</feature>
<feature type="domain" description="CxC1-like cysteine cluster associated with KDZ transposases" evidence="2">
    <location>
        <begin position="135"/>
        <end position="217"/>
    </location>
</feature>
<feature type="compositionally biased region" description="Acidic residues" evidence="1">
    <location>
        <begin position="1016"/>
        <end position="1033"/>
    </location>
</feature>
<dbReference type="Proteomes" id="UP000076154">
    <property type="component" value="Unassembled WGS sequence"/>
</dbReference>
<dbReference type="STRING" id="39966.A0A369KD27"/>
<organism evidence="3 4">
    <name type="scientific">Hypsizygus marmoreus</name>
    <name type="common">White beech mushroom</name>
    <name type="synonym">Agaricus marmoreus</name>
    <dbReference type="NCBI Taxonomy" id="39966"/>
    <lineage>
        <taxon>Eukaryota</taxon>
        <taxon>Fungi</taxon>
        <taxon>Dikarya</taxon>
        <taxon>Basidiomycota</taxon>
        <taxon>Agaricomycotina</taxon>
        <taxon>Agaricomycetes</taxon>
        <taxon>Agaricomycetidae</taxon>
        <taxon>Agaricales</taxon>
        <taxon>Tricholomatineae</taxon>
        <taxon>Lyophyllaceae</taxon>
        <taxon>Hypsizygus</taxon>
    </lineage>
</organism>
<protein>
    <recommendedName>
        <fullName evidence="2">CxC1-like cysteine cluster associated with KDZ transposases domain-containing protein</fullName>
    </recommendedName>
</protein>
<gene>
    <name evidence="3" type="ORF">Hypma_005865</name>
</gene>
<dbReference type="EMBL" id="LUEZ02000004">
    <property type="protein sequence ID" value="RDB30787.1"/>
    <property type="molecule type" value="Genomic_DNA"/>
</dbReference>
<dbReference type="Pfam" id="PF18802">
    <property type="entry name" value="CxC1"/>
    <property type="match status" value="1"/>
</dbReference>
<proteinExistence type="predicted"/>
<sequence length="1116" mass="126623">MAFRRPSLRKRRGEKSPAVVSTPSLVPADSIGAARRPYGMPHLKIMDQIDLQDPQGAYVQKLPNILAAQSDNAQGGGEVSFNTPAEPVSPSKAANKKDRQWRRWANEVIPALLAPYLTVLHESGSLRNLEPATEACPCSASKVEVVCVYFERLVTRRVCTCAAPLHLLRLGLFPCSPLRPTLAVDLNMLEYVQELFLHSSPNVTAWSDTLEAFLGTRDYKLRNKDGLRRRFGNALHWYSNLVNRKDLLVRSAIEKARNEVLEGGKVIIQDLHVMLIDYIEEINLPPTSPSLSSDGEHDLPPTTSPTTSVADPQDHPDDDFEPTKGELPQDPRSRYKARVEDDIEDEYDEMINEKISDFLQSSDDNLSRPSEYLRNRCPLCFGGKCDRDSDTLADVIVCIDACFTQKRRTPAKGSGRGPANTHPASVFVSDPEVKAMKDYVENARPTRSAKKSADAPDGFEPSMKVPTSALDGCQDSFLAADERRMKASTKYFADTGLMALLCRHDRVLWLVNMTSAGERQYYALALLEKLFDNLPKEMTVGVLYDIGCQLHRSCEKWNFLERYRDRIIWGISVFHAYGHQWACQLIYHPRKCKGFGLSDGEGCERFWSSIKLLIPSLRVSGYYKRLYAIDAQVKFLDEKSLLNLGKWLLRKWSACQSRQQEALLILETLGIAMEILKQQWANQIHVQTQPLTKQSKNLGSKAVKEVIALNAAKSALTKELEKLDRMLLSGDYEDEMEIEDVLALRTDINDKISKMSSAIAQKKKILGVEDRANLKKLVKNKFLQARMNARALKQRIRSRLRERKFELERLERAYRHTVSNEKKLHDHVSSQVKRHEPGILQLCKKYNDLCADMTRQITRGEAPAGAVAPLTLEKDGLFKLDVDDDIWQDIGLNDEDDSGNGVPEWLANEKMRQGIKAMLEVDRCEEEQQRLKKERCAMQEWMLEEWVSVEKAISDCIHNSDLTYQLLLHQNYLLKLCALWQPLVVNIPGIYELSNDWGPSNDQILEAIKNEATASYDEETEKEEEEEEEEEEYGQANEHEDLWDAMEMTSFADAYRLEASLTGVWDIPDVFDEVDVFASRGPSRSQSPRKKGRATTEIVFAGASGSQKRKLESDNE</sequence>
<dbReference type="InterPro" id="IPR041320">
    <property type="entry name" value="CxC1"/>
</dbReference>
<dbReference type="InParanoid" id="A0A369KD27"/>
<feature type="compositionally biased region" description="Basic residues" evidence="1">
    <location>
        <begin position="1"/>
        <end position="13"/>
    </location>
</feature>
<keyword evidence="4" id="KW-1185">Reference proteome</keyword>
<evidence type="ECO:0000313" key="4">
    <source>
        <dbReference type="Proteomes" id="UP000076154"/>
    </source>
</evidence>
<accession>A0A369KD27</accession>
<reference evidence="3" key="1">
    <citation type="submission" date="2018-04" db="EMBL/GenBank/DDBJ databases">
        <title>Whole genome sequencing of Hypsizygus marmoreus.</title>
        <authorList>
            <person name="Choi I.-G."/>
            <person name="Min B."/>
            <person name="Kim J.-G."/>
            <person name="Kim S."/>
            <person name="Oh Y.-L."/>
            <person name="Kong W.-S."/>
            <person name="Park H."/>
            <person name="Jeong J."/>
            <person name="Song E.-S."/>
        </authorList>
    </citation>
    <scope>NUCLEOTIDE SEQUENCE [LARGE SCALE GENOMIC DNA]</scope>
    <source>
        <strain evidence="3">51987-8</strain>
    </source>
</reference>
<feature type="region of interest" description="Disordered" evidence="1">
    <location>
        <begin position="1"/>
        <end position="21"/>
    </location>
</feature>
<comment type="caution">
    <text evidence="3">The sequence shown here is derived from an EMBL/GenBank/DDBJ whole genome shotgun (WGS) entry which is preliminary data.</text>
</comment>
<feature type="compositionally biased region" description="Basic and acidic residues" evidence="1">
    <location>
        <begin position="321"/>
        <end position="336"/>
    </location>
</feature>
<feature type="region of interest" description="Disordered" evidence="1">
    <location>
        <begin position="1013"/>
        <end position="1036"/>
    </location>
</feature>
<evidence type="ECO:0000259" key="2">
    <source>
        <dbReference type="Pfam" id="PF18802"/>
    </source>
</evidence>
<dbReference type="Pfam" id="PF18758">
    <property type="entry name" value="KDZ"/>
    <property type="match status" value="1"/>
</dbReference>
<dbReference type="OrthoDB" id="3237105at2759"/>
<feature type="region of interest" description="Disordered" evidence="1">
    <location>
        <begin position="73"/>
        <end position="97"/>
    </location>
</feature>
<dbReference type="AlphaFoldDB" id="A0A369KD27"/>
<dbReference type="PANTHER" id="PTHR33096">
    <property type="entry name" value="CXC2 DOMAIN-CONTAINING PROTEIN"/>
    <property type="match status" value="1"/>
</dbReference>
<feature type="region of interest" description="Disordered" evidence="1">
    <location>
        <begin position="287"/>
        <end position="336"/>
    </location>
</feature>
<evidence type="ECO:0000313" key="3">
    <source>
        <dbReference type="EMBL" id="RDB30787.1"/>
    </source>
</evidence>
<dbReference type="PANTHER" id="PTHR33096:SF1">
    <property type="entry name" value="CXC1-LIKE CYSTEINE CLUSTER ASSOCIATED WITH KDZ TRANSPOSASES DOMAIN-CONTAINING PROTEIN"/>
    <property type="match status" value="1"/>
</dbReference>